<keyword evidence="3" id="KW-1185">Reference proteome</keyword>
<dbReference type="InterPro" id="IPR007278">
    <property type="entry name" value="DUF397"/>
</dbReference>
<evidence type="ECO:0000313" key="3">
    <source>
        <dbReference type="Proteomes" id="UP000199207"/>
    </source>
</evidence>
<dbReference type="Proteomes" id="UP000199207">
    <property type="component" value="Unassembled WGS sequence"/>
</dbReference>
<proteinExistence type="predicted"/>
<feature type="domain" description="DUF397" evidence="1">
    <location>
        <begin position="16"/>
        <end position="70"/>
    </location>
</feature>
<gene>
    <name evidence="2" type="ORF">SAMN05421773_11287</name>
</gene>
<organism evidence="2 3">
    <name type="scientific">Streptomyces aidingensis</name>
    <dbReference type="NCBI Taxonomy" id="910347"/>
    <lineage>
        <taxon>Bacteria</taxon>
        <taxon>Bacillati</taxon>
        <taxon>Actinomycetota</taxon>
        <taxon>Actinomycetes</taxon>
        <taxon>Kitasatosporales</taxon>
        <taxon>Streptomycetaceae</taxon>
        <taxon>Streptomyces</taxon>
    </lineage>
</organism>
<accession>A0A1I1R4W6</accession>
<dbReference type="STRING" id="910347.SAMN05421773_11287"/>
<dbReference type="EMBL" id="FOLM01000012">
    <property type="protein sequence ID" value="SFD27188.1"/>
    <property type="molecule type" value="Genomic_DNA"/>
</dbReference>
<dbReference type="AlphaFoldDB" id="A0A1I1R4W6"/>
<sequence>MNAHRTMITGSDPADARWRASSYSNAGGECVEVARHATRGRIAVRDSKEPGGALLVFAAEGFAAFVGALRAGRC</sequence>
<protein>
    <recommendedName>
        <fullName evidence="1">DUF397 domain-containing protein</fullName>
    </recommendedName>
</protein>
<reference evidence="2 3" key="1">
    <citation type="submission" date="2016-10" db="EMBL/GenBank/DDBJ databases">
        <authorList>
            <person name="de Groot N.N."/>
        </authorList>
    </citation>
    <scope>NUCLEOTIDE SEQUENCE [LARGE SCALE GENOMIC DNA]</scope>
    <source>
        <strain evidence="2 3">CGMCC 4.5739</strain>
    </source>
</reference>
<evidence type="ECO:0000259" key="1">
    <source>
        <dbReference type="Pfam" id="PF04149"/>
    </source>
</evidence>
<evidence type="ECO:0000313" key="2">
    <source>
        <dbReference type="EMBL" id="SFD27188.1"/>
    </source>
</evidence>
<dbReference type="Pfam" id="PF04149">
    <property type="entry name" value="DUF397"/>
    <property type="match status" value="1"/>
</dbReference>
<name>A0A1I1R4W6_9ACTN</name>